<accession>A0ABQ2V5R1</accession>
<keyword evidence="4 6" id="KW-1133">Transmembrane helix</keyword>
<evidence type="ECO:0000256" key="5">
    <source>
        <dbReference type="ARBA" id="ARBA00023136"/>
    </source>
</evidence>
<keyword evidence="2" id="KW-1003">Cell membrane</keyword>
<keyword evidence="8" id="KW-1185">Reference proteome</keyword>
<evidence type="ECO:0000256" key="6">
    <source>
        <dbReference type="SAM" id="Phobius"/>
    </source>
</evidence>
<dbReference type="InterPro" id="IPR001123">
    <property type="entry name" value="LeuE-type"/>
</dbReference>
<feature type="transmembrane region" description="Helical" evidence="6">
    <location>
        <begin position="140"/>
        <end position="163"/>
    </location>
</feature>
<evidence type="ECO:0000256" key="4">
    <source>
        <dbReference type="ARBA" id="ARBA00022989"/>
    </source>
</evidence>
<dbReference type="PANTHER" id="PTHR30086">
    <property type="entry name" value="ARGININE EXPORTER PROTEIN ARGO"/>
    <property type="match status" value="1"/>
</dbReference>
<dbReference type="Pfam" id="PF01810">
    <property type="entry name" value="LysE"/>
    <property type="match status" value="1"/>
</dbReference>
<evidence type="ECO:0000256" key="2">
    <source>
        <dbReference type="ARBA" id="ARBA00022475"/>
    </source>
</evidence>
<comment type="caution">
    <text evidence="7">The sequence shown here is derived from an EMBL/GenBank/DDBJ whole genome shotgun (WGS) entry which is preliminary data.</text>
</comment>
<evidence type="ECO:0000313" key="7">
    <source>
        <dbReference type="EMBL" id="GGU70246.1"/>
    </source>
</evidence>
<dbReference type="PANTHER" id="PTHR30086:SF20">
    <property type="entry name" value="ARGININE EXPORTER PROTEIN ARGO-RELATED"/>
    <property type="match status" value="1"/>
</dbReference>
<dbReference type="EMBL" id="BMRP01000013">
    <property type="protein sequence ID" value="GGU70246.1"/>
    <property type="molecule type" value="Genomic_DNA"/>
</dbReference>
<sequence length="232" mass="24168">MLTSLLWFAGVAALINVTPGLDTMLVLRTSVAHGRTGGRAAALGILTGCLAWGAATAVGLTALLTASRLAFDTLRIGGAIYLAWLGVSALWTSRRRFAGKTAEDGEGAADGGADAVVAAVAEDGSTDGSPRRGRRAAFRAGVATNLLNPKAGIFYMSLIPQFIPHGASVFGSTLLLTAVDVAELALWYWVVSHAASALGERVRRPSFRRRMEQLSGVAFLGFAANLLLAERA</sequence>
<feature type="transmembrane region" description="Helical" evidence="6">
    <location>
        <begin position="40"/>
        <end position="64"/>
    </location>
</feature>
<dbReference type="Proteomes" id="UP000654471">
    <property type="component" value="Unassembled WGS sequence"/>
</dbReference>
<reference evidence="8" key="1">
    <citation type="journal article" date="2019" name="Int. J. Syst. Evol. Microbiol.">
        <title>The Global Catalogue of Microorganisms (GCM) 10K type strain sequencing project: providing services to taxonomists for standard genome sequencing and annotation.</title>
        <authorList>
            <consortium name="The Broad Institute Genomics Platform"/>
            <consortium name="The Broad Institute Genome Sequencing Center for Infectious Disease"/>
            <person name="Wu L."/>
            <person name="Ma J."/>
        </authorList>
    </citation>
    <scope>NUCLEOTIDE SEQUENCE [LARGE SCALE GENOMIC DNA]</scope>
    <source>
        <strain evidence="8">JCM 3399</strain>
    </source>
</reference>
<protein>
    <submittedName>
        <fullName evidence="7">Threonine transporter RhtB</fullName>
    </submittedName>
</protein>
<feature type="transmembrane region" description="Helical" evidence="6">
    <location>
        <begin position="76"/>
        <end position="93"/>
    </location>
</feature>
<feature type="transmembrane region" description="Helical" evidence="6">
    <location>
        <begin position="211"/>
        <end position="229"/>
    </location>
</feature>
<evidence type="ECO:0000256" key="3">
    <source>
        <dbReference type="ARBA" id="ARBA00022692"/>
    </source>
</evidence>
<evidence type="ECO:0000313" key="8">
    <source>
        <dbReference type="Proteomes" id="UP000654471"/>
    </source>
</evidence>
<keyword evidence="5 6" id="KW-0472">Membrane</keyword>
<dbReference type="RefSeq" id="WP_189301790.1">
    <property type="nucleotide sequence ID" value="NZ_BMRP01000013.1"/>
</dbReference>
<evidence type="ECO:0000256" key="1">
    <source>
        <dbReference type="ARBA" id="ARBA00004651"/>
    </source>
</evidence>
<gene>
    <name evidence="7" type="ORF">GCM10010211_39870</name>
</gene>
<feature type="transmembrane region" description="Helical" evidence="6">
    <location>
        <begin position="6"/>
        <end position="28"/>
    </location>
</feature>
<feature type="transmembrane region" description="Helical" evidence="6">
    <location>
        <begin position="169"/>
        <end position="190"/>
    </location>
</feature>
<name>A0ABQ2V5R1_9ACTN</name>
<keyword evidence="3 6" id="KW-0812">Transmembrane</keyword>
<organism evidence="7 8">
    <name type="scientific">Streptomyces albospinus</name>
    <dbReference type="NCBI Taxonomy" id="285515"/>
    <lineage>
        <taxon>Bacteria</taxon>
        <taxon>Bacillati</taxon>
        <taxon>Actinomycetota</taxon>
        <taxon>Actinomycetes</taxon>
        <taxon>Kitasatosporales</taxon>
        <taxon>Streptomycetaceae</taxon>
        <taxon>Streptomyces</taxon>
    </lineage>
</organism>
<dbReference type="PIRSF" id="PIRSF006324">
    <property type="entry name" value="LeuE"/>
    <property type="match status" value="1"/>
</dbReference>
<comment type="subcellular location">
    <subcellularLocation>
        <location evidence="1">Cell membrane</location>
        <topology evidence="1">Multi-pass membrane protein</topology>
    </subcellularLocation>
</comment>
<proteinExistence type="predicted"/>